<gene>
    <name evidence="2" type="ORF">PMAYCL1PPCAC_13509</name>
</gene>
<feature type="transmembrane region" description="Helical" evidence="1">
    <location>
        <begin position="84"/>
        <end position="104"/>
    </location>
</feature>
<comment type="caution">
    <text evidence="2">The sequence shown here is derived from an EMBL/GenBank/DDBJ whole genome shotgun (WGS) entry which is preliminary data.</text>
</comment>
<dbReference type="AlphaFoldDB" id="A0AAN4ZNV3"/>
<feature type="transmembrane region" description="Helical" evidence="1">
    <location>
        <begin position="46"/>
        <end position="72"/>
    </location>
</feature>
<dbReference type="EMBL" id="BTRK01000003">
    <property type="protein sequence ID" value="GMR43314.1"/>
    <property type="molecule type" value="Genomic_DNA"/>
</dbReference>
<proteinExistence type="predicted"/>
<feature type="transmembrane region" description="Helical" evidence="1">
    <location>
        <begin position="12"/>
        <end position="34"/>
    </location>
</feature>
<keyword evidence="1" id="KW-1133">Transmembrane helix</keyword>
<protein>
    <submittedName>
        <fullName evidence="2">Uncharacterized protein</fullName>
    </submittedName>
</protein>
<evidence type="ECO:0000256" key="1">
    <source>
        <dbReference type="SAM" id="Phobius"/>
    </source>
</evidence>
<organism evidence="2 3">
    <name type="scientific">Pristionchus mayeri</name>
    <dbReference type="NCBI Taxonomy" id="1317129"/>
    <lineage>
        <taxon>Eukaryota</taxon>
        <taxon>Metazoa</taxon>
        <taxon>Ecdysozoa</taxon>
        <taxon>Nematoda</taxon>
        <taxon>Chromadorea</taxon>
        <taxon>Rhabditida</taxon>
        <taxon>Rhabditina</taxon>
        <taxon>Diplogasteromorpha</taxon>
        <taxon>Diplogasteroidea</taxon>
        <taxon>Neodiplogasteridae</taxon>
        <taxon>Pristionchus</taxon>
    </lineage>
</organism>
<sequence length="141" mass="15904">MMNKLEAPDSDHLLLLLLFTLVQVLACWDISLLLRSESTPELRHGGKYNCSVGITGTAELLSGVMLLVILQVNFTAVCQSPTTLPLYFLIISTLLNGLICIFYLSRWRRERCVFFIDVQPTGIQWHNGFTGYKLIDSPNNI</sequence>
<reference evidence="3" key="1">
    <citation type="submission" date="2022-10" db="EMBL/GenBank/DDBJ databases">
        <title>Genome assembly of Pristionchus species.</title>
        <authorList>
            <person name="Yoshida K."/>
            <person name="Sommer R.J."/>
        </authorList>
    </citation>
    <scope>NUCLEOTIDE SEQUENCE [LARGE SCALE GENOMIC DNA]</scope>
    <source>
        <strain evidence="3">RS5460</strain>
    </source>
</reference>
<evidence type="ECO:0000313" key="2">
    <source>
        <dbReference type="EMBL" id="GMR43314.1"/>
    </source>
</evidence>
<keyword evidence="1" id="KW-0472">Membrane</keyword>
<name>A0AAN4ZNV3_9BILA</name>
<keyword evidence="1" id="KW-0812">Transmembrane</keyword>
<dbReference type="Proteomes" id="UP001328107">
    <property type="component" value="Unassembled WGS sequence"/>
</dbReference>
<evidence type="ECO:0000313" key="3">
    <source>
        <dbReference type="Proteomes" id="UP001328107"/>
    </source>
</evidence>
<accession>A0AAN4ZNV3</accession>
<keyword evidence="3" id="KW-1185">Reference proteome</keyword>